<evidence type="ECO:0000313" key="2">
    <source>
        <dbReference type="EMBL" id="PTB86411.1"/>
    </source>
</evidence>
<proteinExistence type="predicted"/>
<dbReference type="EMBL" id="PYVN01000018">
    <property type="protein sequence ID" value="PTB86411.1"/>
    <property type="molecule type" value="Genomic_DNA"/>
</dbReference>
<sequence length="203" mass="22458">MKNTHITTLAVFALFSASAAAENPYAKENNSWISINGEVDSVSTDQFELDYGEGNITVIMEDEDRKGYQLKKGDDVRVSGLMDDNFYNDSVIEAGSVHVKNANTYFYAGAMDEQDVDFTVMSPILKDTVIKGNITHVSLKDEEFTLDTGIQMLTVEVDEMLSNPLDNEGYLQLSVGDRVSVNGKIDNDLFEGRVFEAVSVTKI</sequence>
<protein>
    <recommendedName>
        <fullName evidence="3">DUF5666 domain-containing protein</fullName>
    </recommendedName>
</protein>
<name>A0A2T4CXX9_9GAMM</name>
<evidence type="ECO:0008006" key="3">
    <source>
        <dbReference type="Google" id="ProtNLM"/>
    </source>
</evidence>
<dbReference type="AlphaFoldDB" id="A0A2T4CXX9"/>
<accession>A0A2T4CXX9</accession>
<feature type="chain" id="PRO_5015585607" description="DUF5666 domain-containing protein" evidence="1">
    <location>
        <begin position="22"/>
        <end position="203"/>
    </location>
</feature>
<feature type="signal peptide" evidence="1">
    <location>
        <begin position="1"/>
        <end position="21"/>
    </location>
</feature>
<dbReference type="Gene3D" id="2.40.50.200">
    <property type="entry name" value="Bacterial OB-fold"/>
    <property type="match status" value="1"/>
</dbReference>
<dbReference type="SUPFAM" id="SSF101756">
    <property type="entry name" value="Hypothetical protein YgiW"/>
    <property type="match status" value="1"/>
</dbReference>
<comment type="caution">
    <text evidence="2">The sequence shown here is derived from an EMBL/GenBank/DDBJ whole genome shotgun (WGS) entry which is preliminary data.</text>
</comment>
<dbReference type="InterPro" id="IPR036700">
    <property type="entry name" value="BOBF_sf"/>
</dbReference>
<reference evidence="2" key="1">
    <citation type="submission" date="2018-03" db="EMBL/GenBank/DDBJ databases">
        <title>Cross-interface Injection: A General Nanoliter Liquid Handling Method Applied to Single Cells Genome Amplification Automated Nanoliter Liquid Handling Applied to Single Cell Multiple Displacement Amplification.</title>
        <authorList>
            <person name="Yun J."/>
            <person name="Xu P."/>
            <person name="Xu J."/>
            <person name="Dai X."/>
            <person name="Wang Y."/>
            <person name="Zheng X."/>
            <person name="Cao C."/>
            <person name="Yi Q."/>
            <person name="Zhu Y."/>
            <person name="Wang L."/>
            <person name="Dong Z."/>
            <person name="Huang Y."/>
            <person name="Huang L."/>
            <person name="Du W."/>
        </authorList>
    </citation>
    <scope>NUCLEOTIDE SEQUENCE [LARGE SCALE GENOMIC DNA]</scope>
    <source>
        <strain evidence="2">Z-D3-2</strain>
    </source>
</reference>
<gene>
    <name evidence="2" type="ORF">C9940_02530</name>
</gene>
<evidence type="ECO:0000256" key="1">
    <source>
        <dbReference type="SAM" id="SignalP"/>
    </source>
</evidence>
<keyword evidence="1" id="KW-0732">Signal</keyword>
<organism evidence="2">
    <name type="scientific">Pseudidiomarina aestuarii</name>
    <dbReference type="NCBI Taxonomy" id="624146"/>
    <lineage>
        <taxon>Bacteria</taxon>
        <taxon>Pseudomonadati</taxon>
        <taxon>Pseudomonadota</taxon>
        <taxon>Gammaproteobacteria</taxon>
        <taxon>Alteromonadales</taxon>
        <taxon>Idiomarinaceae</taxon>
        <taxon>Pseudidiomarina</taxon>
    </lineage>
</organism>